<keyword evidence="8 13" id="KW-0547">Nucleotide-binding</keyword>
<comment type="subcellular location">
    <subcellularLocation>
        <location evidence="1">Membrane</location>
        <topology evidence="1">Single-pass type I membrane protein</topology>
    </subcellularLocation>
</comment>
<dbReference type="PROSITE" id="PS00108">
    <property type="entry name" value="PROTEIN_KINASE_ST"/>
    <property type="match status" value="1"/>
</dbReference>
<evidence type="ECO:0000256" key="8">
    <source>
        <dbReference type="ARBA" id="ARBA00022741"/>
    </source>
</evidence>
<dbReference type="PANTHER" id="PTHR27007">
    <property type="match status" value="1"/>
</dbReference>
<dbReference type="SUPFAM" id="SSF49899">
    <property type="entry name" value="Concanavalin A-like lectins/glucanases"/>
    <property type="match status" value="1"/>
</dbReference>
<feature type="transmembrane region" description="Helical" evidence="14">
    <location>
        <begin position="308"/>
        <end position="332"/>
    </location>
</feature>
<dbReference type="SUPFAM" id="SSF56112">
    <property type="entry name" value="Protein kinase-like (PK-like)"/>
    <property type="match status" value="1"/>
</dbReference>
<name>A0A8T2URD7_CERRI</name>
<dbReference type="Proteomes" id="UP000825935">
    <property type="component" value="Chromosome 5"/>
</dbReference>
<comment type="caution">
    <text evidence="17">The sequence shown here is derived from an EMBL/GenBank/DDBJ whole genome shotgun (WGS) entry which is preliminary data.</text>
</comment>
<evidence type="ECO:0000256" key="3">
    <source>
        <dbReference type="ARBA" id="ARBA00010217"/>
    </source>
</evidence>
<evidence type="ECO:0000256" key="6">
    <source>
        <dbReference type="ARBA" id="ARBA00022729"/>
    </source>
</evidence>
<dbReference type="InterPro" id="IPR017441">
    <property type="entry name" value="Protein_kinase_ATP_BS"/>
</dbReference>
<evidence type="ECO:0000256" key="1">
    <source>
        <dbReference type="ARBA" id="ARBA00004479"/>
    </source>
</evidence>
<evidence type="ECO:0000256" key="9">
    <source>
        <dbReference type="ARBA" id="ARBA00022777"/>
    </source>
</evidence>
<dbReference type="PROSITE" id="PS50011">
    <property type="entry name" value="PROTEIN_KINASE_DOM"/>
    <property type="match status" value="1"/>
</dbReference>
<protein>
    <recommendedName>
        <fullName evidence="16">Protein kinase domain-containing protein</fullName>
    </recommendedName>
</protein>
<evidence type="ECO:0000256" key="11">
    <source>
        <dbReference type="ARBA" id="ARBA00022989"/>
    </source>
</evidence>
<dbReference type="InterPro" id="IPR001220">
    <property type="entry name" value="Legume_lectin_dom"/>
</dbReference>
<evidence type="ECO:0000313" key="17">
    <source>
        <dbReference type="EMBL" id="KAH7437892.1"/>
    </source>
</evidence>
<dbReference type="InterPro" id="IPR050528">
    <property type="entry name" value="L-type_Lectin-RKs"/>
</dbReference>
<keyword evidence="6 15" id="KW-0732">Signal</keyword>
<dbReference type="Pfam" id="PF00139">
    <property type="entry name" value="Lectin_legB"/>
    <property type="match status" value="1"/>
</dbReference>
<feature type="domain" description="Protein kinase" evidence="16">
    <location>
        <begin position="369"/>
        <end position="643"/>
    </location>
</feature>
<dbReference type="GO" id="GO:0004672">
    <property type="term" value="F:protein kinase activity"/>
    <property type="evidence" value="ECO:0007669"/>
    <property type="project" value="InterPro"/>
</dbReference>
<dbReference type="PROSITE" id="PS00107">
    <property type="entry name" value="PROTEIN_KINASE_ATP"/>
    <property type="match status" value="1"/>
</dbReference>
<proteinExistence type="inferred from homology"/>
<keyword evidence="10 13" id="KW-0067">ATP-binding</keyword>
<feature type="signal peptide" evidence="15">
    <location>
        <begin position="1"/>
        <end position="22"/>
    </location>
</feature>
<keyword evidence="4" id="KW-0808">Transferase</keyword>
<keyword evidence="9" id="KW-0418">Kinase</keyword>
<evidence type="ECO:0000256" key="4">
    <source>
        <dbReference type="ARBA" id="ARBA00022679"/>
    </source>
</evidence>
<dbReference type="GO" id="GO:0030246">
    <property type="term" value="F:carbohydrate binding"/>
    <property type="evidence" value="ECO:0007669"/>
    <property type="project" value="UniProtKB-KW"/>
</dbReference>
<evidence type="ECO:0000256" key="14">
    <source>
        <dbReference type="SAM" id="Phobius"/>
    </source>
</evidence>
<gene>
    <name evidence="17" type="ORF">KP509_05G093900</name>
</gene>
<feature type="chain" id="PRO_5035945359" description="Protein kinase domain-containing protein" evidence="15">
    <location>
        <begin position="23"/>
        <end position="748"/>
    </location>
</feature>
<evidence type="ECO:0000256" key="10">
    <source>
        <dbReference type="ARBA" id="ARBA00022840"/>
    </source>
</evidence>
<dbReference type="InterPro" id="IPR013320">
    <property type="entry name" value="ConA-like_dom_sf"/>
</dbReference>
<keyword evidence="12 14" id="KW-0472">Membrane</keyword>
<comment type="similarity">
    <text evidence="3">In the C-terminal section; belongs to the protein kinase superfamily. Ser/Thr protein kinase family.</text>
</comment>
<dbReference type="EMBL" id="CM035410">
    <property type="protein sequence ID" value="KAH7437892.1"/>
    <property type="molecule type" value="Genomic_DNA"/>
</dbReference>
<feature type="binding site" evidence="13">
    <location>
        <position position="398"/>
    </location>
    <ligand>
        <name>ATP</name>
        <dbReference type="ChEBI" id="CHEBI:30616"/>
    </ligand>
</feature>
<dbReference type="CDD" id="cd06899">
    <property type="entry name" value="lectin_legume_LecRK_Arcelin_ConA"/>
    <property type="match status" value="1"/>
</dbReference>
<evidence type="ECO:0000256" key="5">
    <source>
        <dbReference type="ARBA" id="ARBA00022692"/>
    </source>
</evidence>
<dbReference type="InterPro" id="IPR000719">
    <property type="entry name" value="Prot_kinase_dom"/>
</dbReference>
<dbReference type="Pfam" id="PF00069">
    <property type="entry name" value="Pkinase"/>
    <property type="match status" value="1"/>
</dbReference>
<evidence type="ECO:0000313" key="18">
    <source>
        <dbReference type="Proteomes" id="UP000825935"/>
    </source>
</evidence>
<dbReference type="OrthoDB" id="1933015at2759"/>
<dbReference type="Gene3D" id="1.10.510.10">
    <property type="entry name" value="Transferase(Phosphotransferase) domain 1"/>
    <property type="match status" value="1"/>
</dbReference>
<evidence type="ECO:0000256" key="13">
    <source>
        <dbReference type="PROSITE-ProRule" id="PRU10141"/>
    </source>
</evidence>
<comment type="similarity">
    <text evidence="2">In the N-terminal section; belongs to the leguminous lectin family.</text>
</comment>
<dbReference type="InterPro" id="IPR011009">
    <property type="entry name" value="Kinase-like_dom_sf"/>
</dbReference>
<keyword evidence="7" id="KW-0430">Lectin</keyword>
<organism evidence="17 18">
    <name type="scientific">Ceratopteris richardii</name>
    <name type="common">Triangle waterfern</name>
    <dbReference type="NCBI Taxonomy" id="49495"/>
    <lineage>
        <taxon>Eukaryota</taxon>
        <taxon>Viridiplantae</taxon>
        <taxon>Streptophyta</taxon>
        <taxon>Embryophyta</taxon>
        <taxon>Tracheophyta</taxon>
        <taxon>Polypodiopsida</taxon>
        <taxon>Polypodiidae</taxon>
        <taxon>Polypodiales</taxon>
        <taxon>Pteridineae</taxon>
        <taxon>Pteridaceae</taxon>
        <taxon>Parkerioideae</taxon>
        <taxon>Ceratopteris</taxon>
    </lineage>
</organism>
<keyword evidence="5 14" id="KW-0812">Transmembrane</keyword>
<dbReference type="Gene3D" id="3.30.200.20">
    <property type="entry name" value="Phosphorylase Kinase, domain 1"/>
    <property type="match status" value="1"/>
</dbReference>
<dbReference type="InterPro" id="IPR008271">
    <property type="entry name" value="Ser/Thr_kinase_AS"/>
</dbReference>
<dbReference type="SMART" id="SM00220">
    <property type="entry name" value="S_TKc"/>
    <property type="match status" value="1"/>
</dbReference>
<dbReference type="Gene3D" id="2.60.120.200">
    <property type="match status" value="1"/>
</dbReference>
<evidence type="ECO:0000259" key="16">
    <source>
        <dbReference type="PROSITE" id="PS50011"/>
    </source>
</evidence>
<accession>A0A8T2URD7</accession>
<keyword evidence="18" id="KW-1185">Reference proteome</keyword>
<dbReference type="GO" id="GO:0016020">
    <property type="term" value="C:membrane"/>
    <property type="evidence" value="ECO:0007669"/>
    <property type="project" value="UniProtKB-SubCell"/>
</dbReference>
<dbReference type="GO" id="GO:0005524">
    <property type="term" value="F:ATP binding"/>
    <property type="evidence" value="ECO:0007669"/>
    <property type="project" value="UniProtKB-UniRule"/>
</dbReference>
<reference evidence="17" key="1">
    <citation type="submission" date="2021-08" db="EMBL/GenBank/DDBJ databases">
        <title>WGS assembly of Ceratopteris richardii.</title>
        <authorList>
            <person name="Marchant D.B."/>
            <person name="Chen G."/>
            <person name="Jenkins J."/>
            <person name="Shu S."/>
            <person name="Leebens-Mack J."/>
            <person name="Grimwood J."/>
            <person name="Schmutz J."/>
            <person name="Soltis P."/>
            <person name="Soltis D."/>
            <person name="Chen Z.-H."/>
        </authorList>
    </citation>
    <scope>NUCLEOTIDE SEQUENCE</scope>
    <source>
        <strain evidence="17">Whitten #5841</strain>
        <tissue evidence="17">Leaf</tissue>
    </source>
</reference>
<dbReference type="AlphaFoldDB" id="A0A8T2URD7"/>
<evidence type="ECO:0000256" key="15">
    <source>
        <dbReference type="SAM" id="SignalP"/>
    </source>
</evidence>
<evidence type="ECO:0000256" key="2">
    <source>
        <dbReference type="ARBA" id="ARBA00008536"/>
    </source>
</evidence>
<evidence type="ECO:0000256" key="12">
    <source>
        <dbReference type="ARBA" id="ARBA00023136"/>
    </source>
</evidence>
<sequence length="748" mass="82272">MCCVRMTVFVMLIARLSFSLEALEFRYASFAEGDEIEVVQQAWYSSKSGPNAFKSDGALWLTAFNNNSHNGASEADGTNVGRAVFRQPIRFQPSTVSFSTSFSFQIITTRSYPDCGSGMAFFISDSLEAPPNSDYRGAMGLMNPYEPTPSVTFFAVEFDTRIHTNFNDVSASHIGIDVNSLISLNVRDTSSAAASIYYPDLFLYYNSSFTAWIEYNASSKLIQVWMAKYNRSQSAANSSTGGENASSIDRPLIPCLELHYDLSSVLVGRDMYLGFSATTAPASRGMEGHVIYAWSFNNESANNPSPTFHYVLVASAVGMTLGILVILCVYMVKRRRNKSKHAHAVRIEDALRSARPFSYRELEKATEGFSEAMKVGEGGYGAVYKGVLRDGSVVAVKKLRMSTMLEDQFYAEARIIKKARHRYLLELQGWCYEEGQAALLVSQYMSRGSLDRYLFYGIRKRELGSSVTMQKETRIRILTQVAAALEYLHGGLGDCVLHRDVKAANVLLTEGEKMEARLGDFGLAKLISRDVGIVSMSAAGTPGYVAPEVLFNGMATEKADVYSFGVLTLEVLSGRRTISTISAPSNSEHQLAHVHLPYWLWSTLDLGGGIISDEQLCKVLDPMLLPSPPHAESASDYDNHLGGGDARVFWDDWRCIVHLGLMCCHPLPQCRPTMKEVSRAFDQRILLPLPPDAPCSLYPFHVHPASTVFGNTSHNSVSTIIPGAMMTSSSSSSTTISCPTPLLLSAAR</sequence>
<evidence type="ECO:0000256" key="7">
    <source>
        <dbReference type="ARBA" id="ARBA00022734"/>
    </source>
</evidence>
<keyword evidence="11 14" id="KW-1133">Transmembrane helix</keyword>